<organism evidence="1 2">
    <name type="scientific">Pristionchus fissidentatus</name>
    <dbReference type="NCBI Taxonomy" id="1538716"/>
    <lineage>
        <taxon>Eukaryota</taxon>
        <taxon>Metazoa</taxon>
        <taxon>Ecdysozoa</taxon>
        <taxon>Nematoda</taxon>
        <taxon>Chromadorea</taxon>
        <taxon>Rhabditida</taxon>
        <taxon>Rhabditina</taxon>
        <taxon>Diplogasteromorpha</taxon>
        <taxon>Diplogasteroidea</taxon>
        <taxon>Neodiplogasteridae</taxon>
        <taxon>Pristionchus</taxon>
    </lineage>
</organism>
<evidence type="ECO:0000313" key="2">
    <source>
        <dbReference type="Proteomes" id="UP001432322"/>
    </source>
</evidence>
<sequence length="90" mass="9846">CTGLSFRDSGVQSSCSLLGSVMKNEVCSFPITIYPKQTTGCPARTNLTYELGVDPCVDEIFPDITEIDSSPICPMNSSMLIQLLFKNNFD</sequence>
<evidence type="ECO:0000313" key="1">
    <source>
        <dbReference type="EMBL" id="GMT27447.1"/>
    </source>
</evidence>
<accession>A0AAV5WBR0</accession>
<keyword evidence="2" id="KW-1185">Reference proteome</keyword>
<protein>
    <submittedName>
        <fullName evidence="1">Uncharacterized protein</fullName>
    </submittedName>
</protein>
<feature type="non-terminal residue" evidence="1">
    <location>
        <position position="1"/>
    </location>
</feature>
<dbReference type="EMBL" id="BTSY01000005">
    <property type="protein sequence ID" value="GMT27447.1"/>
    <property type="molecule type" value="Genomic_DNA"/>
</dbReference>
<gene>
    <name evidence="1" type="ORF">PFISCL1PPCAC_18743</name>
</gene>
<dbReference type="AlphaFoldDB" id="A0AAV5WBR0"/>
<name>A0AAV5WBR0_9BILA</name>
<reference evidence="1" key="1">
    <citation type="submission" date="2023-10" db="EMBL/GenBank/DDBJ databases">
        <title>Genome assembly of Pristionchus species.</title>
        <authorList>
            <person name="Yoshida K."/>
            <person name="Sommer R.J."/>
        </authorList>
    </citation>
    <scope>NUCLEOTIDE SEQUENCE</scope>
    <source>
        <strain evidence="1">RS5133</strain>
    </source>
</reference>
<proteinExistence type="predicted"/>
<dbReference type="Proteomes" id="UP001432322">
    <property type="component" value="Unassembled WGS sequence"/>
</dbReference>
<comment type="caution">
    <text evidence="1">The sequence shown here is derived from an EMBL/GenBank/DDBJ whole genome shotgun (WGS) entry which is preliminary data.</text>
</comment>